<name>A0A0C5V5F6_9GAMM</name>
<feature type="domain" description="Aminotransferase class I/classII large" evidence="4">
    <location>
        <begin position="30"/>
        <end position="390"/>
    </location>
</feature>
<dbReference type="CDD" id="cd00609">
    <property type="entry name" value="AAT_like"/>
    <property type="match status" value="1"/>
</dbReference>
<evidence type="ECO:0000256" key="1">
    <source>
        <dbReference type="ARBA" id="ARBA00001933"/>
    </source>
</evidence>
<keyword evidence="3 5" id="KW-0808">Transferase</keyword>
<dbReference type="NCBIfam" id="TIGR03538">
    <property type="entry name" value="DapC_gpp"/>
    <property type="match status" value="1"/>
</dbReference>
<dbReference type="GO" id="GO:0009089">
    <property type="term" value="P:lysine biosynthetic process via diaminopimelate"/>
    <property type="evidence" value="ECO:0007669"/>
    <property type="project" value="InterPro"/>
</dbReference>
<dbReference type="InterPro" id="IPR019878">
    <property type="entry name" value="DapC_beta/gammaproteobac"/>
</dbReference>
<evidence type="ECO:0000259" key="4">
    <source>
        <dbReference type="Pfam" id="PF00155"/>
    </source>
</evidence>
<dbReference type="HOGENOM" id="CLU_017584_4_5_6"/>
<dbReference type="EMBL" id="CP007142">
    <property type="protein sequence ID" value="AJQ94670.1"/>
    <property type="molecule type" value="Genomic_DNA"/>
</dbReference>
<evidence type="ECO:0000256" key="2">
    <source>
        <dbReference type="ARBA" id="ARBA00022576"/>
    </source>
</evidence>
<dbReference type="KEGG" id="gsn:YC6258_02632"/>
<dbReference type="STRING" id="1445510.YC6258_02632"/>
<dbReference type="AlphaFoldDB" id="A0A0C5V5F6"/>
<comment type="cofactor">
    <cofactor evidence="1">
        <name>pyridoxal 5'-phosphate</name>
        <dbReference type="ChEBI" id="CHEBI:597326"/>
    </cofactor>
</comment>
<proteinExistence type="predicted"/>
<keyword evidence="2 5" id="KW-0032">Aminotransferase</keyword>
<evidence type="ECO:0000313" key="6">
    <source>
        <dbReference type="Proteomes" id="UP000032266"/>
    </source>
</evidence>
<keyword evidence="6" id="KW-1185">Reference proteome</keyword>
<dbReference type="Gene3D" id="3.40.640.10">
    <property type="entry name" value="Type I PLP-dependent aspartate aminotransferase-like (Major domain)"/>
    <property type="match status" value="1"/>
</dbReference>
<dbReference type="InterPro" id="IPR004839">
    <property type="entry name" value="Aminotransferase_I/II_large"/>
</dbReference>
<sequence length="397" mass="44331">MNTHLAALQPYPFEKLAKLKAGTTPPDGVDHISLSIGEPKHESPQLVIDALKNSFSLLETYPSTRGTVELRKTIARWLERRFKLNKINADTEVLPVTGSREALFSAVMALFDHDRHDDQIAFPNPFYQIYEGATILAGAKPLLIPCTQESSFKADLSTITPQQWDQTQILFICTPGNPTGAVLSEAELIEIIKLADKHNFLIFSDECYSEIYFHESSPPPGLLQACAKMGRTDYARCLAFNSLSKRSNIPGMRSGLVAGDASLIKQFLLYRTYHGCAMPPHHQQASIAAWNDEQHVLENRNQYRDKFALALNTLNPKLQIYQPDAAFYLWAKTPVTDTEFTRGLFQHSNITVLPGSFLSRKTGHGDPGSNHVRIALVASLEECTQAFNRINAFLDTL</sequence>
<organism evidence="5 6">
    <name type="scientific">Gynuella sunshinyii YC6258</name>
    <dbReference type="NCBI Taxonomy" id="1445510"/>
    <lineage>
        <taxon>Bacteria</taxon>
        <taxon>Pseudomonadati</taxon>
        <taxon>Pseudomonadota</taxon>
        <taxon>Gammaproteobacteria</taxon>
        <taxon>Oceanospirillales</taxon>
        <taxon>Saccharospirillaceae</taxon>
        <taxon>Gynuella</taxon>
    </lineage>
</organism>
<dbReference type="GO" id="GO:0030170">
    <property type="term" value="F:pyridoxal phosphate binding"/>
    <property type="evidence" value="ECO:0007669"/>
    <property type="project" value="InterPro"/>
</dbReference>
<dbReference type="InterPro" id="IPR015421">
    <property type="entry name" value="PyrdxlP-dep_Trfase_major"/>
</dbReference>
<dbReference type="OrthoDB" id="9813612at2"/>
<evidence type="ECO:0000313" key="5">
    <source>
        <dbReference type="EMBL" id="AJQ94670.1"/>
    </source>
</evidence>
<reference evidence="5 6" key="1">
    <citation type="submission" date="2014-01" db="EMBL/GenBank/DDBJ databases">
        <title>Full genme sequencing of cellulolytic bacterium Gynuella sunshinyii YC6258T gen. nov., sp. nov.</title>
        <authorList>
            <person name="Khan H."/>
            <person name="Chung E.J."/>
            <person name="Chung Y.R."/>
        </authorList>
    </citation>
    <scope>NUCLEOTIDE SEQUENCE [LARGE SCALE GENOMIC DNA]</scope>
    <source>
        <strain evidence="5 6">YC6258</strain>
    </source>
</reference>
<dbReference type="SUPFAM" id="SSF53383">
    <property type="entry name" value="PLP-dependent transferases"/>
    <property type="match status" value="1"/>
</dbReference>
<dbReference type="EC" id="2.6.1.17" evidence="5"/>
<dbReference type="InterPro" id="IPR015424">
    <property type="entry name" value="PyrdxlP-dep_Trfase"/>
</dbReference>
<dbReference type="PATRIC" id="fig|1445510.3.peg.2584"/>
<evidence type="ECO:0000256" key="3">
    <source>
        <dbReference type="ARBA" id="ARBA00022679"/>
    </source>
</evidence>
<dbReference type="InterPro" id="IPR015422">
    <property type="entry name" value="PyrdxlP-dep_Trfase_small"/>
</dbReference>
<dbReference type="RefSeq" id="WP_044617160.1">
    <property type="nucleotide sequence ID" value="NZ_CP007142.1"/>
</dbReference>
<dbReference type="GO" id="GO:0009016">
    <property type="term" value="F:succinyldiaminopimelate transaminase activity"/>
    <property type="evidence" value="ECO:0007669"/>
    <property type="project" value="UniProtKB-EC"/>
</dbReference>
<accession>A0A0C5V5F6</accession>
<dbReference type="Proteomes" id="UP000032266">
    <property type="component" value="Chromosome"/>
</dbReference>
<dbReference type="PANTHER" id="PTHR42832">
    <property type="entry name" value="AMINO ACID AMINOTRANSFERASE"/>
    <property type="match status" value="1"/>
</dbReference>
<protein>
    <submittedName>
        <fullName evidence="5">Aspartate/tyrosine/aromatic aminotransferase</fullName>
        <ecNumber evidence="5">2.6.1.17</ecNumber>
    </submittedName>
</protein>
<gene>
    <name evidence="5" type="ORF">YC6258_02632</name>
</gene>
<dbReference type="Pfam" id="PF00155">
    <property type="entry name" value="Aminotran_1_2"/>
    <property type="match status" value="1"/>
</dbReference>
<dbReference type="PANTHER" id="PTHR42832:SF3">
    <property type="entry name" value="L-GLUTAMINE--4-(METHYLSULFANYL)-2-OXOBUTANOATE AMINOTRANSFERASE"/>
    <property type="match status" value="1"/>
</dbReference>
<dbReference type="InterPro" id="IPR050881">
    <property type="entry name" value="LL-DAP_aminotransferase"/>
</dbReference>
<dbReference type="Gene3D" id="3.90.1150.10">
    <property type="entry name" value="Aspartate Aminotransferase, domain 1"/>
    <property type="match status" value="1"/>
</dbReference>